<feature type="domain" description="Ints3-like C-terminal" evidence="10">
    <location>
        <begin position="630"/>
        <end position="1022"/>
    </location>
</feature>
<feature type="region of interest" description="Disordered" evidence="8">
    <location>
        <begin position="1031"/>
        <end position="1073"/>
    </location>
</feature>
<keyword evidence="12" id="KW-1185">Reference proteome</keyword>
<evidence type="ECO:0000256" key="2">
    <source>
        <dbReference type="ARBA" id="ARBA00004496"/>
    </source>
</evidence>
<evidence type="ECO:0000256" key="1">
    <source>
        <dbReference type="ARBA" id="ARBA00004123"/>
    </source>
</evidence>
<dbReference type="Pfam" id="PF24566">
    <property type="entry name" value="HEAT_Ints3_C"/>
    <property type="match status" value="1"/>
</dbReference>
<gene>
    <name evidence="11" type="ORF">L596_007859</name>
</gene>
<dbReference type="PANTHER" id="PTHR13587:SF7">
    <property type="entry name" value="INTEGRATOR COMPLEX SUBUNIT 3"/>
    <property type="match status" value="1"/>
</dbReference>
<dbReference type="InterPro" id="IPR019333">
    <property type="entry name" value="INTS3_N"/>
</dbReference>
<feature type="compositionally biased region" description="Low complexity" evidence="8">
    <location>
        <begin position="528"/>
        <end position="541"/>
    </location>
</feature>
<feature type="compositionally biased region" description="Basic residues" evidence="8">
    <location>
        <begin position="1033"/>
        <end position="1043"/>
    </location>
</feature>
<dbReference type="GO" id="GO:0005737">
    <property type="term" value="C:cytoplasm"/>
    <property type="evidence" value="ECO:0007669"/>
    <property type="project" value="UniProtKB-SubCell"/>
</dbReference>
<feature type="compositionally biased region" description="Polar residues" evidence="8">
    <location>
        <begin position="559"/>
        <end position="569"/>
    </location>
</feature>
<comment type="similarity">
    <text evidence="3">Belongs to the Integrator subunit 3 family.</text>
</comment>
<dbReference type="STRING" id="34508.A0A4U5PB87"/>
<accession>A0A4U5PB87</accession>
<comment type="function">
    <text evidence="7">Component of the integrator complex, a multiprotein complex that terminates RNA polymerase II (Pol II) transcription in the promoter-proximal region of genes. The integrator complex provides a quality checkpoint during transcription elongation by driving premature transcription termination of transcripts that are unfavorably configured for transcriptional elongation: the complex terminates transcription by (1) catalyzing dephosphorylation of the C-terminal domain (CTD) of Pol II subunit Polr2A/Rbp1 and Spt5, and (2) degrading the exiting nascent RNA transcript via endonuclease activity. The integrator complex is also involved in the 3'-end processing of the U7 snRNA, and also the spliceosomal snRNAs U1, U2, U4 and U5.</text>
</comment>
<feature type="region of interest" description="Disordered" evidence="8">
    <location>
        <begin position="485"/>
        <end position="597"/>
    </location>
</feature>
<evidence type="ECO:0000256" key="3">
    <source>
        <dbReference type="ARBA" id="ARBA00006130"/>
    </source>
</evidence>
<dbReference type="InterPro" id="IPR056518">
    <property type="entry name" value="HEAT_Ints3_C"/>
</dbReference>
<evidence type="ECO:0000256" key="7">
    <source>
        <dbReference type="ARBA" id="ARBA00054331"/>
    </source>
</evidence>
<comment type="subcellular location">
    <subcellularLocation>
        <location evidence="2">Cytoplasm</location>
    </subcellularLocation>
    <subcellularLocation>
        <location evidence="1">Nucleus</location>
    </subcellularLocation>
</comment>
<name>A0A4U5PB87_STECR</name>
<reference evidence="11 12" key="2">
    <citation type="journal article" date="2019" name="G3 (Bethesda)">
        <title>Hybrid Assembly of the Genome of the Entomopathogenic Nematode Steinernema carpocapsae Identifies the X-Chromosome.</title>
        <authorList>
            <person name="Serra L."/>
            <person name="Macchietto M."/>
            <person name="Macias-Munoz A."/>
            <person name="McGill C.J."/>
            <person name="Rodriguez I.M."/>
            <person name="Rodriguez B."/>
            <person name="Murad R."/>
            <person name="Mortazavi A."/>
        </authorList>
    </citation>
    <scope>NUCLEOTIDE SEQUENCE [LARGE SCALE GENOMIC DNA]</scope>
    <source>
        <strain evidence="11 12">ALL</strain>
    </source>
</reference>
<evidence type="ECO:0000256" key="6">
    <source>
        <dbReference type="ARBA" id="ARBA00032741"/>
    </source>
</evidence>
<sequence length="1073" mass="121753">MDPSAAQKNGKRESRLLILHPRYDDRNELDEKLDLQFNVVLAKTNGLADKEAIEELVKFSRTNKQAFEACCAGLLYGYLVEADRSQKYYKLLKHVASIDQWFVTLCHVNMLLIELLHKTKPQVRQQFLALFRDLIRDKAPRMDNVIVNFVRFIGTSCCDATETHNLVTGFARMCLDNDEWVKSLKPNASLLPLSILVVSRHLCETGFRGAQDQSRILSTFCELLIRERFLSLMCLGRELLFVLMKLAKGPKFSALWSDLYNNPQKIAPNLAGGISDIVLKSNQGNPFQARIPLLYQKRIENMLKFPTSAVHEHHFEWFNQHLLCPSSVGIRCDIIRILPHIPVENRHAYDLRAMFATSLLNGAPASEQLICKLAFIWDWLYYAPTNPPQPLLSLDVVLSSLRIMINSHPSLASSIVEFLVMTTSTIDPPREALIQSNVMNALKQAEAKFPGVLSYVLDHSNMDVHVREAFRMRFSNSVKLTSPVLDVKSQETPHSPKSASMEPPKFPTPPTSSSSASLRDPRVHKNRAQAVSNAAAAVHSHAPPEKAKKTKTAVDSPAEPSTSTATNCADDNEMEDGSDDALAPDGADTSSASSEELENVEQYVVAIADENIREYIEELDTAIKSGEGSAVEIFNKLLYGICEKSDNVDEDQLELIAQCLLTVFEPFLSKHQFIPKDTSEDSVKEIISNTPFYALFRLLCLFTDQDRNQLPLLPLMHQMQEKRPCISYLMLYFLKGGRNGEDRSVNVDQDSVRLYTMFCKIKNVSVEEQLAFDLESCEMDNEHRLFTYLVPYVLEKFDTVVMSSPALLKVVCAHVDRNQLLSLTCDIFKENITMFRKDSFAQLIASSLEWEPLDQVTLWQFIHAEVVPAEWIFSSIPKLSSTKHADAASNTLMMLRRLNTPNQFLVKALFSKSVKDQFTVNALMVVFDEEDAIPKMATLLLKQVKRMIKEGHIMAKKEQRKELSVEYVFAHLENLRSAHISKPTKKVTSFFEQSDLRELFNEVQSHSSFDQIQSRFGDLLAFIEIATDDRRTPRGGRKTKRRQASAGNTIESDDEERIPRQKKRRVREESDSE</sequence>
<dbReference type="PANTHER" id="PTHR13587">
    <property type="entry name" value="INTEGRATOR COMPLEX SUBUNIT 3"/>
    <property type="match status" value="1"/>
</dbReference>
<keyword evidence="4" id="KW-0963">Cytoplasm</keyword>
<dbReference type="OrthoDB" id="2021145at2759"/>
<dbReference type="InterPro" id="IPR045334">
    <property type="entry name" value="INTS3"/>
</dbReference>
<dbReference type="Proteomes" id="UP000298663">
    <property type="component" value="Unassembled WGS sequence"/>
</dbReference>
<proteinExistence type="inferred from homology"/>
<evidence type="ECO:0000256" key="4">
    <source>
        <dbReference type="ARBA" id="ARBA00022490"/>
    </source>
</evidence>
<evidence type="ECO:0000313" key="11">
    <source>
        <dbReference type="EMBL" id="TKR93393.1"/>
    </source>
</evidence>
<dbReference type="GO" id="GO:0005634">
    <property type="term" value="C:nucleus"/>
    <property type="evidence" value="ECO:0007669"/>
    <property type="project" value="UniProtKB-SubCell"/>
</dbReference>
<comment type="caution">
    <text evidence="11">The sequence shown here is derived from an EMBL/GenBank/DDBJ whole genome shotgun (WGS) entry which is preliminary data.</text>
</comment>
<evidence type="ECO:0000259" key="9">
    <source>
        <dbReference type="Pfam" id="PF10189"/>
    </source>
</evidence>
<evidence type="ECO:0000259" key="10">
    <source>
        <dbReference type="Pfam" id="PF24566"/>
    </source>
</evidence>
<keyword evidence="5" id="KW-0539">Nucleus</keyword>
<reference evidence="11 12" key="1">
    <citation type="journal article" date="2015" name="Genome Biol.">
        <title>Comparative genomics of Steinernema reveals deeply conserved gene regulatory networks.</title>
        <authorList>
            <person name="Dillman A.R."/>
            <person name="Macchietto M."/>
            <person name="Porter C.F."/>
            <person name="Rogers A."/>
            <person name="Williams B."/>
            <person name="Antoshechkin I."/>
            <person name="Lee M.M."/>
            <person name="Goodwin Z."/>
            <person name="Lu X."/>
            <person name="Lewis E.E."/>
            <person name="Goodrich-Blair H."/>
            <person name="Stock S.P."/>
            <person name="Adams B.J."/>
            <person name="Sternberg P.W."/>
            <person name="Mortazavi A."/>
        </authorList>
    </citation>
    <scope>NUCLEOTIDE SEQUENCE [LARGE SCALE GENOMIC DNA]</scope>
    <source>
        <strain evidence="11 12">ALL</strain>
    </source>
</reference>
<organism evidence="11 12">
    <name type="scientific">Steinernema carpocapsae</name>
    <name type="common">Entomopathogenic nematode</name>
    <dbReference type="NCBI Taxonomy" id="34508"/>
    <lineage>
        <taxon>Eukaryota</taxon>
        <taxon>Metazoa</taxon>
        <taxon>Ecdysozoa</taxon>
        <taxon>Nematoda</taxon>
        <taxon>Chromadorea</taxon>
        <taxon>Rhabditida</taxon>
        <taxon>Tylenchina</taxon>
        <taxon>Panagrolaimomorpha</taxon>
        <taxon>Strongyloidoidea</taxon>
        <taxon>Steinernematidae</taxon>
        <taxon>Steinernema</taxon>
    </lineage>
</organism>
<feature type="compositionally biased region" description="Acidic residues" evidence="8">
    <location>
        <begin position="570"/>
        <end position="579"/>
    </location>
</feature>
<dbReference type="AlphaFoldDB" id="A0A4U5PB87"/>
<feature type="domain" description="Integrator complex subunit 3 N-terminal" evidence="9">
    <location>
        <begin position="68"/>
        <end position="471"/>
    </location>
</feature>
<dbReference type="Pfam" id="PF10189">
    <property type="entry name" value="Ints3_N"/>
    <property type="match status" value="1"/>
</dbReference>
<evidence type="ECO:0000313" key="12">
    <source>
        <dbReference type="Proteomes" id="UP000298663"/>
    </source>
</evidence>
<evidence type="ECO:0000256" key="8">
    <source>
        <dbReference type="SAM" id="MobiDB-lite"/>
    </source>
</evidence>
<protein>
    <recommendedName>
        <fullName evidence="6">SOSS complex subunit A homolog</fullName>
    </recommendedName>
</protein>
<dbReference type="EMBL" id="AZBU02000002">
    <property type="protein sequence ID" value="TKR93393.1"/>
    <property type="molecule type" value="Genomic_DNA"/>
</dbReference>
<evidence type="ECO:0000256" key="5">
    <source>
        <dbReference type="ARBA" id="ARBA00023242"/>
    </source>
</evidence>